<dbReference type="Proteomes" id="UP000827892">
    <property type="component" value="Chromosome IV"/>
</dbReference>
<feature type="compositionally biased region" description="Polar residues" evidence="2">
    <location>
        <begin position="107"/>
        <end position="119"/>
    </location>
</feature>
<name>A0AAE9IKS7_CAEBR</name>
<feature type="compositionally biased region" description="Gly residues" evidence="2">
    <location>
        <begin position="222"/>
        <end position="233"/>
    </location>
</feature>
<evidence type="ECO:0000313" key="6">
    <source>
        <dbReference type="Proteomes" id="UP000827892"/>
    </source>
</evidence>
<dbReference type="InterPro" id="IPR027953">
    <property type="entry name" value="DUF4605"/>
</dbReference>
<evidence type="ECO:0000256" key="2">
    <source>
        <dbReference type="SAM" id="MobiDB-lite"/>
    </source>
</evidence>
<dbReference type="InterPro" id="IPR036249">
    <property type="entry name" value="Thioredoxin-like_sf"/>
</dbReference>
<feature type="transmembrane region" description="Helical" evidence="3">
    <location>
        <begin position="183"/>
        <end position="207"/>
    </location>
</feature>
<dbReference type="EMBL" id="CP090894">
    <property type="protein sequence ID" value="ULT98073.1"/>
    <property type="molecule type" value="Genomic_DNA"/>
</dbReference>
<dbReference type="Pfam" id="PF00085">
    <property type="entry name" value="Thioredoxin"/>
    <property type="match status" value="1"/>
</dbReference>
<dbReference type="PRINTS" id="PR00421">
    <property type="entry name" value="THIOREDOXIN"/>
</dbReference>
<dbReference type="AlphaFoldDB" id="A0AAE9IKS7"/>
<evidence type="ECO:0000259" key="4">
    <source>
        <dbReference type="PROSITE" id="PS51352"/>
    </source>
</evidence>
<feature type="domain" description="Thioredoxin" evidence="4">
    <location>
        <begin position="1"/>
        <end position="113"/>
    </location>
</feature>
<accession>A0AAE9IKS7</accession>
<dbReference type="CDD" id="cd02947">
    <property type="entry name" value="TRX_family"/>
    <property type="match status" value="1"/>
</dbReference>
<sequence>MPVVVVNGDSDFDRKFSAANGKAVFVDFTASWCGPCKYIAPIFADLANQYKGSVFLKVDVDECRGTAATYGVNAMPTFIAFVNGQKKETLQGADESGLRSMCSKYGTTSSAWSGTGQRLSSTAGSSTGATTGSTAPPQRAAAPAGPTPLEPILQFADVINQRLNGLGIPNLDAGGFQIQPFHMALGLILLFFFGPFGALIALAICFFTQQRGGVPGQPRGAAPGGGGGGGGGANRQQPPPRAVFGGSGQRLGGN</sequence>
<dbReference type="PROSITE" id="PS00194">
    <property type="entry name" value="THIOREDOXIN_1"/>
    <property type="match status" value="1"/>
</dbReference>
<organism evidence="5 6">
    <name type="scientific">Caenorhabditis briggsae</name>
    <dbReference type="NCBI Taxonomy" id="6238"/>
    <lineage>
        <taxon>Eukaryota</taxon>
        <taxon>Metazoa</taxon>
        <taxon>Ecdysozoa</taxon>
        <taxon>Nematoda</taxon>
        <taxon>Chromadorea</taxon>
        <taxon>Rhabditida</taxon>
        <taxon>Rhabditina</taxon>
        <taxon>Rhabditomorpha</taxon>
        <taxon>Rhabditoidea</taxon>
        <taxon>Rhabditidae</taxon>
        <taxon>Peloderinae</taxon>
        <taxon>Caenorhabditis</taxon>
    </lineage>
</organism>
<feature type="compositionally biased region" description="Gly residues" evidence="2">
    <location>
        <begin position="245"/>
        <end position="254"/>
    </location>
</feature>
<evidence type="ECO:0000256" key="3">
    <source>
        <dbReference type="SAM" id="Phobius"/>
    </source>
</evidence>
<protein>
    <recommendedName>
        <fullName evidence="4">Thioredoxin domain-containing protein</fullName>
    </recommendedName>
</protein>
<dbReference type="FunFam" id="3.40.30.10:FF:000245">
    <property type="entry name" value="Thioredoxin"/>
    <property type="match status" value="1"/>
</dbReference>
<feature type="region of interest" description="Disordered" evidence="2">
    <location>
        <begin position="215"/>
        <end position="254"/>
    </location>
</feature>
<dbReference type="InterPro" id="IPR017937">
    <property type="entry name" value="Thioredoxin_CS"/>
</dbReference>
<feature type="region of interest" description="Disordered" evidence="2">
    <location>
        <begin position="107"/>
        <end position="147"/>
    </location>
</feature>
<feature type="compositionally biased region" description="Low complexity" evidence="2">
    <location>
        <begin position="120"/>
        <end position="144"/>
    </location>
</feature>
<keyword evidence="1" id="KW-1015">Disulfide bond</keyword>
<dbReference type="InterPro" id="IPR013766">
    <property type="entry name" value="Thioredoxin_domain"/>
</dbReference>
<dbReference type="Gene3D" id="3.40.30.10">
    <property type="entry name" value="Glutaredoxin"/>
    <property type="match status" value="1"/>
</dbReference>
<keyword evidence="3" id="KW-0472">Membrane</keyword>
<proteinExistence type="predicted"/>
<gene>
    <name evidence="5" type="ORF">L3Y34_005719</name>
</gene>
<dbReference type="Pfam" id="PF15378">
    <property type="entry name" value="DUF4605"/>
    <property type="match status" value="1"/>
</dbReference>
<dbReference type="PANTHER" id="PTHR46115">
    <property type="entry name" value="THIOREDOXIN-LIKE PROTEIN 1"/>
    <property type="match status" value="1"/>
</dbReference>
<evidence type="ECO:0000313" key="5">
    <source>
        <dbReference type="EMBL" id="ULT98073.1"/>
    </source>
</evidence>
<dbReference type="SUPFAM" id="SSF52833">
    <property type="entry name" value="Thioredoxin-like"/>
    <property type="match status" value="1"/>
</dbReference>
<keyword evidence="3" id="KW-0812">Transmembrane</keyword>
<reference evidence="5 6" key="1">
    <citation type="submission" date="2022-05" db="EMBL/GenBank/DDBJ databases">
        <title>Chromosome-level reference genomes for two strains of Caenorhabditis briggsae: an improved platform for comparative genomics.</title>
        <authorList>
            <person name="Stevens L."/>
            <person name="Andersen E.C."/>
        </authorList>
    </citation>
    <scope>NUCLEOTIDE SEQUENCE [LARGE SCALE GENOMIC DNA]</scope>
    <source>
        <strain evidence="5">QX1410_ONT</strain>
        <tissue evidence="5">Whole-organism</tissue>
    </source>
</reference>
<keyword evidence="3" id="KW-1133">Transmembrane helix</keyword>
<dbReference type="PROSITE" id="PS51352">
    <property type="entry name" value="THIOREDOXIN_2"/>
    <property type="match status" value="1"/>
</dbReference>
<evidence type="ECO:0000256" key="1">
    <source>
        <dbReference type="ARBA" id="ARBA00023157"/>
    </source>
</evidence>